<sequence>MAGKCYRKILLLNRCWAPHLSSYIPAKKIFKNFLRPFALSMFLTFLSAKYGMGYLSLRGFLPCFTVRGPYQFNWDVLAPA</sequence>
<comment type="caution">
    <text evidence="2">The sequence shown here is derived from an EMBL/GenBank/DDBJ whole genome shotgun (WGS) entry which is preliminary data.</text>
</comment>
<gene>
    <name evidence="2" type="ORF">HMPREF0742_01536</name>
</gene>
<organism evidence="2 3">
    <name type="scientific">Rothia aeria F0184</name>
    <dbReference type="NCBI Taxonomy" id="888019"/>
    <lineage>
        <taxon>Bacteria</taxon>
        <taxon>Bacillati</taxon>
        <taxon>Actinomycetota</taxon>
        <taxon>Actinomycetes</taxon>
        <taxon>Micrococcales</taxon>
        <taxon>Micrococcaceae</taxon>
        <taxon>Rothia</taxon>
    </lineage>
</organism>
<dbReference type="EMBL" id="AXZG01000043">
    <property type="protein sequence ID" value="ERT65924.1"/>
    <property type="molecule type" value="Genomic_DNA"/>
</dbReference>
<name>U7V437_9MICC</name>
<accession>U7V437</accession>
<keyword evidence="1" id="KW-0812">Transmembrane</keyword>
<protein>
    <submittedName>
        <fullName evidence="2">Uncharacterized protein</fullName>
    </submittedName>
</protein>
<evidence type="ECO:0000256" key="1">
    <source>
        <dbReference type="SAM" id="Phobius"/>
    </source>
</evidence>
<proteinExistence type="predicted"/>
<dbReference type="AlphaFoldDB" id="U7V437"/>
<evidence type="ECO:0000313" key="2">
    <source>
        <dbReference type="EMBL" id="ERT65924.1"/>
    </source>
</evidence>
<feature type="transmembrane region" description="Helical" evidence="1">
    <location>
        <begin position="33"/>
        <end position="52"/>
    </location>
</feature>
<dbReference type="Proteomes" id="UP000017174">
    <property type="component" value="Unassembled WGS sequence"/>
</dbReference>
<keyword evidence="1" id="KW-0472">Membrane</keyword>
<keyword evidence="1" id="KW-1133">Transmembrane helix</keyword>
<reference evidence="2 3" key="1">
    <citation type="submission" date="2013-08" db="EMBL/GenBank/DDBJ databases">
        <authorList>
            <person name="Weinstock G."/>
            <person name="Sodergren E."/>
            <person name="Wylie T."/>
            <person name="Fulton L."/>
            <person name="Fulton R."/>
            <person name="Fronick C."/>
            <person name="O'Laughlin M."/>
            <person name="Godfrey J."/>
            <person name="Miner T."/>
            <person name="Herter B."/>
            <person name="Appelbaum E."/>
            <person name="Cordes M."/>
            <person name="Lek S."/>
            <person name="Wollam A."/>
            <person name="Pepin K.H."/>
            <person name="Palsikar V.B."/>
            <person name="Mitreva M."/>
            <person name="Wilson R.K."/>
        </authorList>
    </citation>
    <scope>NUCLEOTIDE SEQUENCE [LARGE SCALE GENOMIC DNA]</scope>
    <source>
        <strain evidence="2 3">F0184</strain>
    </source>
</reference>
<evidence type="ECO:0000313" key="3">
    <source>
        <dbReference type="Proteomes" id="UP000017174"/>
    </source>
</evidence>
<dbReference type="HOGENOM" id="CLU_2587543_0_0_11"/>